<evidence type="ECO:0000313" key="2">
    <source>
        <dbReference type="WBParaSite" id="EN70_5264"/>
    </source>
</evidence>
<dbReference type="PANTHER" id="PTHR47331">
    <property type="entry name" value="PHD-TYPE DOMAIN-CONTAINING PROTEIN"/>
    <property type="match status" value="1"/>
</dbReference>
<evidence type="ECO:0000313" key="1">
    <source>
        <dbReference type="Proteomes" id="UP000095285"/>
    </source>
</evidence>
<reference evidence="2" key="2">
    <citation type="submission" date="2016-11" db="UniProtKB">
        <authorList>
            <consortium name="WormBaseParasite"/>
        </authorList>
    </citation>
    <scope>IDENTIFICATION</scope>
</reference>
<dbReference type="Proteomes" id="UP000095285">
    <property type="component" value="Unassembled WGS sequence"/>
</dbReference>
<dbReference type="WBParaSite" id="EN70_5264">
    <property type="protein sequence ID" value="EN70_5264"/>
    <property type="gene ID" value="EN70_5264"/>
</dbReference>
<dbReference type="InterPro" id="IPR008042">
    <property type="entry name" value="Retrotrans_Pao"/>
</dbReference>
<keyword evidence="1" id="KW-1185">Reference proteome</keyword>
<accession>A0A1I7VQX4</accession>
<dbReference type="Pfam" id="PF05380">
    <property type="entry name" value="Peptidase_A17"/>
    <property type="match status" value="1"/>
</dbReference>
<reference evidence="1" key="1">
    <citation type="submission" date="2012-04" db="EMBL/GenBank/DDBJ databases">
        <title>The Genome Sequence of Loa loa.</title>
        <authorList>
            <consortium name="The Broad Institute Genome Sequencing Platform"/>
            <consortium name="Broad Institute Genome Sequencing Center for Infectious Disease"/>
            <person name="Nutman T.B."/>
            <person name="Fink D.L."/>
            <person name="Russ C."/>
            <person name="Young S."/>
            <person name="Zeng Q."/>
            <person name="Gargeya S."/>
            <person name="Alvarado L."/>
            <person name="Berlin A."/>
            <person name="Chapman S.B."/>
            <person name="Chen Z."/>
            <person name="Freedman E."/>
            <person name="Gellesch M."/>
            <person name="Goldberg J."/>
            <person name="Griggs A."/>
            <person name="Gujja S."/>
            <person name="Heilman E.R."/>
            <person name="Heiman D."/>
            <person name="Howarth C."/>
            <person name="Mehta T."/>
            <person name="Neiman D."/>
            <person name="Pearson M."/>
            <person name="Roberts A."/>
            <person name="Saif S."/>
            <person name="Shea T."/>
            <person name="Shenoy N."/>
            <person name="Sisk P."/>
            <person name="Stolte C."/>
            <person name="Sykes S."/>
            <person name="White J."/>
            <person name="Yandava C."/>
            <person name="Haas B."/>
            <person name="Henn M.R."/>
            <person name="Nusbaum C."/>
            <person name="Birren B."/>
        </authorList>
    </citation>
    <scope>NUCLEOTIDE SEQUENCE [LARGE SCALE GENOMIC DNA]</scope>
</reference>
<sequence length="105" mass="11975">MWRSFIKKWPTDVIETARVAINSAKRMRIRVFMDDSNVAYATAMYVLNSSAIRMKTPLIFAESRLAPIKGMSIPRLEMLAILIGVRTAKFVTKQLKLNGCPNTLW</sequence>
<dbReference type="AlphaFoldDB" id="A0A1I7VQX4"/>
<organism evidence="1 2">
    <name type="scientific">Loa loa</name>
    <name type="common">Eye worm</name>
    <name type="synonym">Filaria loa</name>
    <dbReference type="NCBI Taxonomy" id="7209"/>
    <lineage>
        <taxon>Eukaryota</taxon>
        <taxon>Metazoa</taxon>
        <taxon>Ecdysozoa</taxon>
        <taxon>Nematoda</taxon>
        <taxon>Chromadorea</taxon>
        <taxon>Rhabditida</taxon>
        <taxon>Spirurina</taxon>
        <taxon>Spiruromorpha</taxon>
        <taxon>Filarioidea</taxon>
        <taxon>Onchocercidae</taxon>
        <taxon>Loa</taxon>
    </lineage>
</organism>
<proteinExistence type="predicted"/>
<name>A0A1I7VQX4_LOALO</name>
<protein>
    <submittedName>
        <fullName evidence="2">Creatinase_N domain-containing protein</fullName>
    </submittedName>
</protein>